<dbReference type="InterPro" id="IPR001650">
    <property type="entry name" value="Helicase_C-like"/>
</dbReference>
<dbReference type="PROSITE" id="PS51192">
    <property type="entry name" value="HELICASE_ATP_BIND_1"/>
    <property type="match status" value="1"/>
</dbReference>
<accession>A0AA38HXQ5</accession>
<dbReference type="InterPro" id="IPR014001">
    <property type="entry name" value="Helicase_ATP-bd"/>
</dbReference>
<evidence type="ECO:0000259" key="6">
    <source>
        <dbReference type="PROSITE" id="PS51194"/>
    </source>
</evidence>
<dbReference type="PANTHER" id="PTHR47960">
    <property type="entry name" value="DEAD-BOX ATP-DEPENDENT RNA HELICASE 50"/>
    <property type="match status" value="1"/>
</dbReference>
<keyword evidence="8" id="KW-1185">Reference proteome</keyword>
<keyword evidence="1" id="KW-0547">Nucleotide-binding</keyword>
<dbReference type="PROSITE" id="PS51194">
    <property type="entry name" value="HELICASE_CTER"/>
    <property type="match status" value="1"/>
</dbReference>
<evidence type="ECO:0000313" key="8">
    <source>
        <dbReference type="Proteomes" id="UP001168821"/>
    </source>
</evidence>
<protein>
    <recommendedName>
        <fullName evidence="9">RNA helicase</fullName>
    </recommendedName>
</protein>
<dbReference type="Pfam" id="PF00271">
    <property type="entry name" value="Helicase_C"/>
    <property type="match status" value="1"/>
</dbReference>
<comment type="caution">
    <text evidence="7">The sequence shown here is derived from an EMBL/GenBank/DDBJ whole genome shotgun (WGS) entry which is preliminary data.</text>
</comment>
<dbReference type="GO" id="GO:0005524">
    <property type="term" value="F:ATP binding"/>
    <property type="evidence" value="ECO:0007669"/>
    <property type="project" value="UniProtKB-KW"/>
</dbReference>
<dbReference type="GO" id="GO:0016787">
    <property type="term" value="F:hydrolase activity"/>
    <property type="evidence" value="ECO:0007669"/>
    <property type="project" value="UniProtKB-KW"/>
</dbReference>
<reference evidence="7" key="1">
    <citation type="journal article" date="2023" name="G3 (Bethesda)">
        <title>Whole genome assemblies of Zophobas morio and Tenebrio molitor.</title>
        <authorList>
            <person name="Kaur S."/>
            <person name="Stinson S.A."/>
            <person name="diCenzo G.C."/>
        </authorList>
    </citation>
    <scope>NUCLEOTIDE SEQUENCE</scope>
    <source>
        <strain evidence="7">QUZm001</strain>
    </source>
</reference>
<organism evidence="7 8">
    <name type="scientific">Zophobas morio</name>
    <dbReference type="NCBI Taxonomy" id="2755281"/>
    <lineage>
        <taxon>Eukaryota</taxon>
        <taxon>Metazoa</taxon>
        <taxon>Ecdysozoa</taxon>
        <taxon>Arthropoda</taxon>
        <taxon>Hexapoda</taxon>
        <taxon>Insecta</taxon>
        <taxon>Pterygota</taxon>
        <taxon>Neoptera</taxon>
        <taxon>Endopterygota</taxon>
        <taxon>Coleoptera</taxon>
        <taxon>Polyphaga</taxon>
        <taxon>Cucujiformia</taxon>
        <taxon>Tenebrionidae</taxon>
        <taxon>Zophobas</taxon>
    </lineage>
</organism>
<dbReference type="Proteomes" id="UP001168821">
    <property type="component" value="Unassembled WGS sequence"/>
</dbReference>
<keyword evidence="4" id="KW-0067">ATP-binding</keyword>
<gene>
    <name evidence="7" type="ORF">Zmor_023925</name>
</gene>
<dbReference type="Pfam" id="PF00270">
    <property type="entry name" value="DEAD"/>
    <property type="match status" value="1"/>
</dbReference>
<dbReference type="Gene3D" id="3.40.50.300">
    <property type="entry name" value="P-loop containing nucleotide triphosphate hydrolases"/>
    <property type="match status" value="2"/>
</dbReference>
<feature type="domain" description="Helicase ATP-binding" evidence="5">
    <location>
        <begin position="123"/>
        <end position="296"/>
    </location>
</feature>
<proteinExistence type="predicted"/>
<evidence type="ECO:0008006" key="9">
    <source>
        <dbReference type="Google" id="ProtNLM"/>
    </source>
</evidence>
<evidence type="ECO:0000259" key="5">
    <source>
        <dbReference type="PROSITE" id="PS51192"/>
    </source>
</evidence>
<keyword evidence="2" id="KW-0378">Hydrolase</keyword>
<dbReference type="SMART" id="SM00490">
    <property type="entry name" value="HELICc"/>
    <property type="match status" value="1"/>
</dbReference>
<name>A0AA38HXQ5_9CUCU</name>
<feature type="domain" description="Helicase C-terminal" evidence="6">
    <location>
        <begin position="323"/>
        <end position="471"/>
    </location>
</feature>
<dbReference type="GO" id="GO:0004386">
    <property type="term" value="F:helicase activity"/>
    <property type="evidence" value="ECO:0007669"/>
    <property type="project" value="UniProtKB-KW"/>
</dbReference>
<dbReference type="InterPro" id="IPR011545">
    <property type="entry name" value="DEAD/DEAH_box_helicase_dom"/>
</dbReference>
<dbReference type="InterPro" id="IPR027417">
    <property type="entry name" value="P-loop_NTPase"/>
</dbReference>
<evidence type="ECO:0000256" key="2">
    <source>
        <dbReference type="ARBA" id="ARBA00022801"/>
    </source>
</evidence>
<evidence type="ECO:0000256" key="3">
    <source>
        <dbReference type="ARBA" id="ARBA00022806"/>
    </source>
</evidence>
<evidence type="ECO:0000256" key="4">
    <source>
        <dbReference type="ARBA" id="ARBA00022840"/>
    </source>
</evidence>
<dbReference type="EMBL" id="JALNTZ010000007">
    <property type="protein sequence ID" value="KAJ3646333.1"/>
    <property type="molecule type" value="Genomic_DNA"/>
</dbReference>
<dbReference type="GO" id="GO:0003676">
    <property type="term" value="F:nucleic acid binding"/>
    <property type="evidence" value="ECO:0007669"/>
    <property type="project" value="InterPro"/>
</dbReference>
<evidence type="ECO:0000256" key="1">
    <source>
        <dbReference type="ARBA" id="ARBA00022741"/>
    </source>
</evidence>
<sequence length="483" mass="54253">MSLRLTRQLCKTVSTVCRNQTCTFSGLPEMKPVEARCIISCKRKHLNHHEHMIYNNLDEIPLISKGWNHSKSKGDSFVIHRIESKCLEEEMVPFNLLDIDSRLIEALSNRDIKKATSYQAKAIPLMNRDSHLLLAAETGCGKTISYLLPIIQNLSSNKTTELNTPKALILVPNRELAYQVGDVAEMLAKSVDLNVKIIVGGRTKKIMMNPEFGEIDILVGTPGAISKLNTVGVYKLNQVLYTVLDEADTLVDDSFSERMFSVIKRLPQSKIVLVSATMPKTIPEYLKPIEPSLMQLVSPKIHRPLLTITQKFLRMTRSTKPSNLLQIAKTNKHPMLIFTSRNATCNWLAMFLRENGIPCSNINGDMNYAIRIDQWNSFIKGETKILSSTDVGSRGLDTTQVGHVLNYDFPVYAADYLHRIGRIGRLGSSLDCKATNFISGPEEVRLVQQIELAVRKNQPLPNVDGNITNIVQKKIQKGMREAI</sequence>
<keyword evidence="3" id="KW-0347">Helicase</keyword>
<dbReference type="AlphaFoldDB" id="A0AA38HXQ5"/>
<dbReference type="SMART" id="SM00487">
    <property type="entry name" value="DEXDc"/>
    <property type="match status" value="1"/>
</dbReference>
<dbReference type="CDD" id="cd18787">
    <property type="entry name" value="SF2_C_DEAD"/>
    <property type="match status" value="1"/>
</dbReference>
<evidence type="ECO:0000313" key="7">
    <source>
        <dbReference type="EMBL" id="KAJ3646333.1"/>
    </source>
</evidence>
<dbReference type="SUPFAM" id="SSF52540">
    <property type="entry name" value="P-loop containing nucleoside triphosphate hydrolases"/>
    <property type="match status" value="1"/>
</dbReference>